<proteinExistence type="predicted"/>
<organism evidence="1 2">
    <name type="scientific">Diphasiastrum complanatum</name>
    <name type="common">Issler's clubmoss</name>
    <name type="synonym">Lycopodium complanatum</name>
    <dbReference type="NCBI Taxonomy" id="34168"/>
    <lineage>
        <taxon>Eukaryota</taxon>
        <taxon>Viridiplantae</taxon>
        <taxon>Streptophyta</taxon>
        <taxon>Embryophyta</taxon>
        <taxon>Tracheophyta</taxon>
        <taxon>Lycopodiopsida</taxon>
        <taxon>Lycopodiales</taxon>
        <taxon>Lycopodiaceae</taxon>
        <taxon>Lycopodioideae</taxon>
        <taxon>Diphasiastrum</taxon>
    </lineage>
</organism>
<sequence>MRCSHPIQQRIASIFVQISAYRSLPKIELPVASRISQRLEDAINSLDQQPGNLDTFARLIRECSFLKDLVAGRRVHAHISSSRYGSDRFLAKLLMIMYSNCGRPHEAWSIFDRLSERDIVSWNVMIGAYAQHGYGKEAIKLFDRMLIEGVQPDERTLTIVLNACSNPSVLAKGKQIHALIADCGLESHVILGTALVKMYSKCGNLHAAKDVFDSLPVRDLISWNTMIAAYVQHGLGIPALELFKEMPRRGLRPDKITFVSILSACASLGCPKEAKKIHAQLVETGLGEDLVLSNALVNMYSSCGGLADACDIFDKMTQRDVISWNTIIAAYAQGGHQKKAIELYGQMLQEGVKPDKVTYINVLNALENSDALEDGKAIHSQIVESGCQFDVVLGTALVNMYSKCGSVEDAVGMFNMLLERDAISWNAAIAVNSQHGQNLAAIGVFAQMQWEGVKLTTVTFVNLLNAFSNLAFLDLGQILHTYVIESGMQVDVVLGNALANMFVKCGNLEDAWKVFEKMPVRDVVSWNTMVGAYAQFGCRKTALKLFKLMQGEGVQPNKITILNILHAMDSPAALGIGKFIHAFIRETGYEMDVSVGNALLNMYSCCGSLEDARDIFNRMQERDLVTLNAMIGAFVQHGLGAEGLQLFKQMQFKNVKPDEITLVNVLDACSSLASLAEGKLVHAYIVECGFEGNIVVGNALVNMYGKCGSFRDAVEHFEKMIHRDIVTWNAIIEASNQHGHGSVTIQLFGQMQWEELRPDRVGFVSILSACSHTGNIDGGCHYFTSVGVLNLTLTAEHYGCIIDLFGRAGRLDEAENFITNMPWEGDSVMWMSLLGACRVHGDIERGKRAAEQVMKLEPNNAAPYVILSNMYATAARWDEATKIRNLIANSFVKKMPGHSIINFVHSEGKL</sequence>
<keyword evidence="2" id="KW-1185">Reference proteome</keyword>
<evidence type="ECO:0000313" key="2">
    <source>
        <dbReference type="Proteomes" id="UP001162992"/>
    </source>
</evidence>
<dbReference type="Proteomes" id="UP001162992">
    <property type="component" value="Chromosome 6"/>
</dbReference>
<protein>
    <submittedName>
        <fullName evidence="1">Uncharacterized protein</fullName>
    </submittedName>
</protein>
<comment type="caution">
    <text evidence="1">The sequence shown here is derived from an EMBL/GenBank/DDBJ whole genome shotgun (WGS) entry which is preliminary data.</text>
</comment>
<dbReference type="EMBL" id="CM055097">
    <property type="protein sequence ID" value="KAJ7552747.1"/>
    <property type="molecule type" value="Genomic_DNA"/>
</dbReference>
<gene>
    <name evidence="1" type="ORF">O6H91_06G068800</name>
</gene>
<name>A0ACC2DER6_DIPCM</name>
<evidence type="ECO:0000313" key="1">
    <source>
        <dbReference type="EMBL" id="KAJ7552747.1"/>
    </source>
</evidence>
<accession>A0ACC2DER6</accession>
<reference evidence="2" key="1">
    <citation type="journal article" date="2024" name="Proc. Natl. Acad. Sci. U.S.A.">
        <title>Extraordinary preservation of gene collinearity over three hundred million years revealed in homosporous lycophytes.</title>
        <authorList>
            <person name="Li C."/>
            <person name="Wickell D."/>
            <person name="Kuo L.Y."/>
            <person name="Chen X."/>
            <person name="Nie B."/>
            <person name="Liao X."/>
            <person name="Peng D."/>
            <person name="Ji J."/>
            <person name="Jenkins J."/>
            <person name="Williams M."/>
            <person name="Shu S."/>
            <person name="Plott C."/>
            <person name="Barry K."/>
            <person name="Rajasekar S."/>
            <person name="Grimwood J."/>
            <person name="Han X."/>
            <person name="Sun S."/>
            <person name="Hou Z."/>
            <person name="He W."/>
            <person name="Dai G."/>
            <person name="Sun C."/>
            <person name="Schmutz J."/>
            <person name="Leebens-Mack J.H."/>
            <person name="Li F.W."/>
            <person name="Wang L."/>
        </authorList>
    </citation>
    <scope>NUCLEOTIDE SEQUENCE [LARGE SCALE GENOMIC DNA]</scope>
    <source>
        <strain evidence="2">cv. PW_Plant_1</strain>
    </source>
</reference>